<name>A0A7V5H590_CALAY</name>
<evidence type="ECO:0000256" key="9">
    <source>
        <dbReference type="ARBA" id="ARBA00061188"/>
    </source>
</evidence>
<comment type="catalytic activity">
    <reaction evidence="8">
        <text>N-(5-phospho-beta-D-ribosyl)anthranilate + diphosphate = 5-phospho-alpha-D-ribose 1-diphosphate + anthranilate</text>
        <dbReference type="Rhea" id="RHEA:11768"/>
        <dbReference type="ChEBI" id="CHEBI:16567"/>
        <dbReference type="ChEBI" id="CHEBI:18277"/>
        <dbReference type="ChEBI" id="CHEBI:33019"/>
        <dbReference type="ChEBI" id="CHEBI:58017"/>
        <dbReference type="EC" id="2.4.2.18"/>
    </reaction>
</comment>
<dbReference type="NCBIfam" id="TIGR01245">
    <property type="entry name" value="trpD"/>
    <property type="match status" value="1"/>
</dbReference>
<dbReference type="EC" id="2.4.2.18" evidence="2"/>
<evidence type="ECO:0000256" key="6">
    <source>
        <dbReference type="ARBA" id="ARBA00022822"/>
    </source>
</evidence>
<evidence type="ECO:0000256" key="7">
    <source>
        <dbReference type="ARBA" id="ARBA00023141"/>
    </source>
</evidence>
<organism evidence="13">
    <name type="scientific">Caldithrix abyssi</name>
    <dbReference type="NCBI Taxonomy" id="187145"/>
    <lineage>
        <taxon>Bacteria</taxon>
        <taxon>Pseudomonadati</taxon>
        <taxon>Calditrichota</taxon>
        <taxon>Calditrichia</taxon>
        <taxon>Calditrichales</taxon>
        <taxon>Calditrichaceae</taxon>
        <taxon>Caldithrix</taxon>
    </lineage>
</organism>
<dbReference type="Pfam" id="PF00591">
    <property type="entry name" value="Glycos_transf_3"/>
    <property type="match status" value="1"/>
</dbReference>
<dbReference type="SUPFAM" id="SSF52418">
    <property type="entry name" value="Nucleoside phosphorylase/phosphoribosyltransferase catalytic domain"/>
    <property type="match status" value="1"/>
</dbReference>
<dbReference type="Pfam" id="PF02885">
    <property type="entry name" value="Glycos_trans_3N"/>
    <property type="match status" value="1"/>
</dbReference>
<dbReference type="PANTHER" id="PTHR43285:SF2">
    <property type="entry name" value="ANTHRANILATE PHOSPHORIBOSYLTRANSFERASE"/>
    <property type="match status" value="1"/>
</dbReference>
<evidence type="ECO:0000256" key="1">
    <source>
        <dbReference type="ARBA" id="ARBA00004907"/>
    </source>
</evidence>
<keyword evidence="4 13" id="KW-0328">Glycosyltransferase</keyword>
<evidence type="ECO:0000256" key="5">
    <source>
        <dbReference type="ARBA" id="ARBA00022679"/>
    </source>
</evidence>
<protein>
    <recommendedName>
        <fullName evidence="10">Bifunctional protein TrpGD</fullName>
        <ecNumber evidence="2">2.4.2.18</ecNumber>
    </recommendedName>
</protein>
<evidence type="ECO:0000259" key="12">
    <source>
        <dbReference type="Pfam" id="PF02885"/>
    </source>
</evidence>
<sequence length="318" mass="34202">MKEILEKIACGQNLTRTEAREALQLIIDDAISATQAGALLMGLRQKGDSVDEINGFLDVLTEHMVKVPLQDDQAIDVCGTGGDGKGTFNISTTVAFVLAAAGVTVAKHGNRSISSKAGSADLLEALGANIQLNAEQAKQCADEIKITFFFAPLYHPAMKNIAPHRKSLNMRTVFNMLGPLLNPAGVKRQLIGAFNAQAAEMMANVVLERGHDYAYVVHSSDGLDEVSPFSTTRVHEVKAKERQLNHFEFNGFQTSGELNEILGQSAEQNAEKLKLIFKGKKGADRDIVLLNSAFALKAAGKVNTIDQGIQLAAEVIDS</sequence>
<dbReference type="AlphaFoldDB" id="A0A7V5H590"/>
<evidence type="ECO:0000259" key="11">
    <source>
        <dbReference type="Pfam" id="PF00591"/>
    </source>
</evidence>
<evidence type="ECO:0000256" key="3">
    <source>
        <dbReference type="ARBA" id="ARBA00022605"/>
    </source>
</evidence>
<dbReference type="InterPro" id="IPR005940">
    <property type="entry name" value="Anthranilate_Pribosyl_Tfrase"/>
</dbReference>
<feature type="non-terminal residue" evidence="13">
    <location>
        <position position="318"/>
    </location>
</feature>
<dbReference type="PANTHER" id="PTHR43285">
    <property type="entry name" value="ANTHRANILATE PHOSPHORIBOSYLTRANSFERASE"/>
    <property type="match status" value="1"/>
</dbReference>
<comment type="caution">
    <text evidence="13">The sequence shown here is derived from an EMBL/GenBank/DDBJ whole genome shotgun (WGS) entry which is preliminary data.</text>
</comment>
<comment type="similarity">
    <text evidence="9">In the C-terminal section; belongs to the anthranilate phosphoribosyltransferase family.</text>
</comment>
<dbReference type="InterPro" id="IPR035902">
    <property type="entry name" value="Nuc_phospho_transferase"/>
</dbReference>
<dbReference type="GO" id="GO:0005829">
    <property type="term" value="C:cytosol"/>
    <property type="evidence" value="ECO:0007669"/>
    <property type="project" value="TreeGrafter"/>
</dbReference>
<dbReference type="Gene3D" id="3.40.1030.10">
    <property type="entry name" value="Nucleoside phosphorylase/phosphoribosyltransferase catalytic domain"/>
    <property type="match status" value="1"/>
</dbReference>
<reference evidence="13" key="1">
    <citation type="journal article" date="2020" name="mSystems">
        <title>Genome- and Community-Level Interaction Insights into Carbon Utilization and Element Cycling Functions of Hydrothermarchaeota in Hydrothermal Sediment.</title>
        <authorList>
            <person name="Zhou Z."/>
            <person name="Liu Y."/>
            <person name="Xu W."/>
            <person name="Pan J."/>
            <person name="Luo Z.H."/>
            <person name="Li M."/>
        </authorList>
    </citation>
    <scope>NUCLEOTIDE SEQUENCE [LARGE SCALE GENOMIC DNA]</scope>
    <source>
        <strain evidence="13">HyVt-76</strain>
    </source>
</reference>
<evidence type="ECO:0000256" key="8">
    <source>
        <dbReference type="ARBA" id="ARBA00052328"/>
    </source>
</evidence>
<feature type="domain" description="Glycosyl transferase family 3" evidence="11">
    <location>
        <begin position="72"/>
        <end position="318"/>
    </location>
</feature>
<dbReference type="Gene3D" id="1.20.970.10">
    <property type="entry name" value="Transferase, Pyrimidine Nucleoside Phosphorylase, Chain C"/>
    <property type="match status" value="1"/>
</dbReference>
<dbReference type="GO" id="GO:0004048">
    <property type="term" value="F:anthranilate phosphoribosyltransferase activity"/>
    <property type="evidence" value="ECO:0007669"/>
    <property type="project" value="UniProtKB-EC"/>
</dbReference>
<dbReference type="SUPFAM" id="SSF47648">
    <property type="entry name" value="Nucleoside phosphorylase/phosphoribosyltransferase N-terminal domain"/>
    <property type="match status" value="1"/>
</dbReference>
<keyword evidence="3" id="KW-0028">Amino-acid biosynthesis</keyword>
<evidence type="ECO:0000313" key="13">
    <source>
        <dbReference type="EMBL" id="HHE56040.1"/>
    </source>
</evidence>
<comment type="pathway">
    <text evidence="1">Amino-acid biosynthesis; L-tryptophan biosynthesis; L-tryptophan from chorismate: step 2/5.</text>
</comment>
<dbReference type="EMBL" id="DRTD01000726">
    <property type="protein sequence ID" value="HHE56040.1"/>
    <property type="molecule type" value="Genomic_DNA"/>
</dbReference>
<keyword evidence="6" id="KW-0822">Tryptophan biosynthesis</keyword>
<keyword evidence="7" id="KW-0057">Aromatic amino acid biosynthesis</keyword>
<evidence type="ECO:0000256" key="10">
    <source>
        <dbReference type="ARBA" id="ARBA00068057"/>
    </source>
</evidence>
<dbReference type="FunFam" id="3.40.1030.10:FF:000002">
    <property type="entry name" value="Anthranilate phosphoribosyltransferase"/>
    <property type="match status" value="1"/>
</dbReference>
<evidence type="ECO:0000256" key="4">
    <source>
        <dbReference type="ARBA" id="ARBA00022676"/>
    </source>
</evidence>
<dbReference type="GO" id="GO:0000162">
    <property type="term" value="P:L-tryptophan biosynthetic process"/>
    <property type="evidence" value="ECO:0007669"/>
    <property type="project" value="UniProtKB-KW"/>
</dbReference>
<dbReference type="Proteomes" id="UP000886111">
    <property type="component" value="Unassembled WGS sequence"/>
</dbReference>
<dbReference type="InterPro" id="IPR000312">
    <property type="entry name" value="Glycosyl_Trfase_fam3"/>
</dbReference>
<keyword evidence="5 13" id="KW-0808">Transferase</keyword>
<evidence type="ECO:0000256" key="2">
    <source>
        <dbReference type="ARBA" id="ARBA00011948"/>
    </source>
</evidence>
<gene>
    <name evidence="13" type="primary">trpD</name>
    <name evidence="13" type="ORF">ENL21_09675</name>
</gene>
<proteinExistence type="inferred from homology"/>
<dbReference type="InterPro" id="IPR017459">
    <property type="entry name" value="Glycosyl_Trfase_fam3_N_dom"/>
</dbReference>
<accession>A0A7V5H590</accession>
<feature type="domain" description="Glycosyl transferase family 3 N-terminal" evidence="12">
    <location>
        <begin position="2"/>
        <end position="64"/>
    </location>
</feature>
<dbReference type="InterPro" id="IPR036320">
    <property type="entry name" value="Glycosyl_Trfase_fam3_N_dom_sf"/>
</dbReference>
<dbReference type="HAMAP" id="MF_00211">
    <property type="entry name" value="TrpD"/>
    <property type="match status" value="1"/>
</dbReference>